<feature type="transmembrane region" description="Helical" evidence="5">
    <location>
        <begin position="205"/>
        <end position="222"/>
    </location>
</feature>
<evidence type="ECO:0000256" key="1">
    <source>
        <dbReference type="ARBA" id="ARBA00004141"/>
    </source>
</evidence>
<dbReference type="InterPro" id="IPR051788">
    <property type="entry name" value="MFS_Transporter"/>
</dbReference>
<feature type="transmembrane region" description="Helical" evidence="5">
    <location>
        <begin position="37"/>
        <end position="56"/>
    </location>
</feature>
<dbReference type="Pfam" id="PF07690">
    <property type="entry name" value="MFS_1"/>
    <property type="match status" value="1"/>
</dbReference>
<feature type="transmembrane region" description="Helical" evidence="5">
    <location>
        <begin position="68"/>
        <end position="88"/>
    </location>
</feature>
<evidence type="ECO:0000256" key="3">
    <source>
        <dbReference type="ARBA" id="ARBA00022989"/>
    </source>
</evidence>
<dbReference type="InterPro" id="IPR036259">
    <property type="entry name" value="MFS_trans_sf"/>
</dbReference>
<dbReference type="PANTHER" id="PTHR23514">
    <property type="entry name" value="BYPASS OF STOP CODON PROTEIN 6"/>
    <property type="match status" value="1"/>
</dbReference>
<reference evidence="6 7" key="1">
    <citation type="submission" date="2015-03" db="EMBL/GenBank/DDBJ databases">
        <title>Luteipulveratus halotolerans sp. nov., a novel actinobacterium (Dermacoccaceae) from Sarawak, Malaysia.</title>
        <authorList>
            <person name="Juboi H."/>
            <person name="Basik A."/>
            <person name="Shamsul S.S."/>
            <person name="Arnold P."/>
            <person name="Schmitt E.K."/>
            <person name="Sanglier J.-J."/>
            <person name="Yeo T."/>
        </authorList>
    </citation>
    <scope>NUCLEOTIDE SEQUENCE [LARGE SCALE GENOMIC DNA]</scope>
    <source>
        <strain evidence="6 7">MN07-A0370</strain>
    </source>
</reference>
<feature type="transmembrane region" description="Helical" evidence="5">
    <location>
        <begin position="242"/>
        <end position="263"/>
    </location>
</feature>
<protein>
    <submittedName>
        <fullName evidence="6">Membrane protein</fullName>
    </submittedName>
</protein>
<keyword evidence="2 5" id="KW-0812">Transmembrane</keyword>
<gene>
    <name evidence="6" type="ORF">VV02_04400</name>
</gene>
<evidence type="ECO:0000313" key="6">
    <source>
        <dbReference type="EMBL" id="AKU18634.1"/>
    </source>
</evidence>
<keyword evidence="3 5" id="KW-1133">Transmembrane helix</keyword>
<feature type="transmembrane region" description="Helical" evidence="5">
    <location>
        <begin position="275"/>
        <end position="292"/>
    </location>
</feature>
<sequence>MTSRAVYAAFALNGAAFATWASRIPDVKSDLGLDTRGLGFLLLAMSMGAVLGLPTSGRVAARIGIRRAVLLGSSLALVGIGGAGLAVTLADSPVLAAVGMFLAGLAIGVWDVAMNLEGAHVEQLLGRAIMPRFHAAFSGGTVISALIGAGAAAANVPVGVHLPVMLALIVVAMVITARGFRLVARGDAEPHDEVESTERTRSAWLEPRTLLIGVVTLVAAFTEGTANDWLSVAFVEGHDLPSWAGVLAFAVFLTAMTAGRMLGTILLDRHGRVPVLRVMLTAAFAGSLLVVFGPPALAYVGAAVWGVGVALGFPVGMSAASDDPSRAHARMSVVTTIGYTSFIAGPPLLGFLGAHVGVLHALLAVGGAVTVALVCLPAVREPAPREAASPAQ</sequence>
<comment type="subcellular location">
    <subcellularLocation>
        <location evidence="1">Membrane</location>
        <topology evidence="1">Multi-pass membrane protein</topology>
    </subcellularLocation>
</comment>
<dbReference type="Gene3D" id="1.20.1250.20">
    <property type="entry name" value="MFS general substrate transporter like domains"/>
    <property type="match status" value="2"/>
</dbReference>
<dbReference type="EMBL" id="CP011112">
    <property type="protein sequence ID" value="AKU18634.1"/>
    <property type="molecule type" value="Genomic_DNA"/>
</dbReference>
<dbReference type="SUPFAM" id="SSF103473">
    <property type="entry name" value="MFS general substrate transporter"/>
    <property type="match status" value="1"/>
</dbReference>
<keyword evidence="7" id="KW-1185">Reference proteome</keyword>
<dbReference type="InterPro" id="IPR011701">
    <property type="entry name" value="MFS"/>
</dbReference>
<evidence type="ECO:0000313" key="7">
    <source>
        <dbReference type="Proteomes" id="UP000066480"/>
    </source>
</evidence>
<name>A0A0K1JPJ1_9MICO</name>
<dbReference type="GO" id="GO:0016020">
    <property type="term" value="C:membrane"/>
    <property type="evidence" value="ECO:0007669"/>
    <property type="project" value="UniProtKB-SubCell"/>
</dbReference>
<feature type="transmembrane region" description="Helical" evidence="5">
    <location>
        <begin position="298"/>
        <end position="320"/>
    </location>
</feature>
<keyword evidence="4 5" id="KW-0472">Membrane</keyword>
<feature type="transmembrane region" description="Helical" evidence="5">
    <location>
        <begin position="358"/>
        <end position="379"/>
    </location>
</feature>
<dbReference type="AlphaFoldDB" id="A0A0K1JPJ1"/>
<feature type="transmembrane region" description="Helical" evidence="5">
    <location>
        <begin position="94"/>
        <end position="113"/>
    </location>
</feature>
<proteinExistence type="predicted"/>
<dbReference type="KEGG" id="lmoi:VV02_04400"/>
<evidence type="ECO:0000256" key="2">
    <source>
        <dbReference type="ARBA" id="ARBA00022692"/>
    </source>
</evidence>
<feature type="transmembrane region" description="Helical" evidence="5">
    <location>
        <begin position="160"/>
        <end position="184"/>
    </location>
</feature>
<organism evidence="6 7">
    <name type="scientific">Luteipulveratus mongoliensis</name>
    <dbReference type="NCBI Taxonomy" id="571913"/>
    <lineage>
        <taxon>Bacteria</taxon>
        <taxon>Bacillati</taxon>
        <taxon>Actinomycetota</taxon>
        <taxon>Actinomycetes</taxon>
        <taxon>Micrococcales</taxon>
        <taxon>Dermacoccaceae</taxon>
        <taxon>Luteipulveratus</taxon>
    </lineage>
</organism>
<feature type="transmembrane region" description="Helical" evidence="5">
    <location>
        <begin position="133"/>
        <end position="154"/>
    </location>
</feature>
<dbReference type="STRING" id="571913.VV02_04400"/>
<dbReference type="Proteomes" id="UP000066480">
    <property type="component" value="Chromosome"/>
</dbReference>
<dbReference type="CDD" id="cd17393">
    <property type="entry name" value="MFS_MosC_like"/>
    <property type="match status" value="1"/>
</dbReference>
<accession>A0A0K1JPJ1</accession>
<feature type="transmembrane region" description="Helical" evidence="5">
    <location>
        <begin position="332"/>
        <end position="352"/>
    </location>
</feature>
<dbReference type="PATRIC" id="fig|571913.6.peg.900"/>
<evidence type="ECO:0000256" key="4">
    <source>
        <dbReference type="ARBA" id="ARBA00023136"/>
    </source>
</evidence>
<dbReference type="GO" id="GO:0022857">
    <property type="term" value="F:transmembrane transporter activity"/>
    <property type="evidence" value="ECO:0007669"/>
    <property type="project" value="InterPro"/>
</dbReference>
<evidence type="ECO:0000256" key="5">
    <source>
        <dbReference type="SAM" id="Phobius"/>
    </source>
</evidence>
<dbReference type="PANTHER" id="PTHR23514:SF13">
    <property type="entry name" value="INNER MEMBRANE PROTEIN YBJJ"/>
    <property type="match status" value="1"/>
</dbReference>